<sequence length="122" mass="14688">MKSRSEIEKLWRYEKYNVMMHSQKAYLDIRESLKGNLSYEALEFKIKTAKKTEPTKGSIMNTFDHMWGYFKKIATNEEKAQYIKYKEQFQSNHISAHELLQFIHQLAVKYEQTYLLESTILH</sequence>
<accession>A0A2T4PRX1</accession>
<evidence type="ECO:0000259" key="1">
    <source>
        <dbReference type="Pfam" id="PF08349"/>
    </source>
</evidence>
<proteinExistence type="predicted"/>
<dbReference type="RefSeq" id="WP_103322945.1">
    <property type="nucleotide sequence ID" value="NZ_BMDF01000002.1"/>
</dbReference>
<evidence type="ECO:0000313" key="5">
    <source>
        <dbReference type="Proteomes" id="UP000627155"/>
    </source>
</evidence>
<protein>
    <submittedName>
        <fullName evidence="2">Type II DNA modification enzyme</fullName>
    </submittedName>
    <submittedName>
        <fullName evidence="3">YbgA family protein</fullName>
    </submittedName>
</protein>
<dbReference type="AlphaFoldDB" id="A0A2T4PRX1"/>
<dbReference type="Proteomes" id="UP000627155">
    <property type="component" value="Chromosome"/>
</dbReference>
<organism evidence="2 4">
    <name type="scientific">Mammaliicoccus vitulinus</name>
    <dbReference type="NCBI Taxonomy" id="71237"/>
    <lineage>
        <taxon>Bacteria</taxon>
        <taxon>Bacillati</taxon>
        <taxon>Bacillota</taxon>
        <taxon>Bacilli</taxon>
        <taxon>Bacillales</taxon>
        <taxon>Staphylococcaceae</taxon>
        <taxon>Mammaliicoccus</taxon>
    </lineage>
</organism>
<dbReference type="Proteomes" id="UP000241209">
    <property type="component" value="Unassembled WGS sequence"/>
</dbReference>
<dbReference type="InterPro" id="IPR013560">
    <property type="entry name" value="DUF1722"/>
</dbReference>
<dbReference type="GeneID" id="64116258"/>
<dbReference type="OrthoDB" id="9782576at2"/>
<gene>
    <name evidence="2" type="ORF">BU072_09825</name>
    <name evidence="3" type="ORF">I6J37_12105</name>
</gene>
<keyword evidence="5" id="KW-1185">Reference proteome</keyword>
<evidence type="ECO:0000313" key="2">
    <source>
        <dbReference type="EMBL" id="PTI28980.1"/>
    </source>
</evidence>
<evidence type="ECO:0000313" key="4">
    <source>
        <dbReference type="Proteomes" id="UP000241209"/>
    </source>
</evidence>
<dbReference type="Pfam" id="PF08349">
    <property type="entry name" value="DUF1722"/>
    <property type="match status" value="1"/>
</dbReference>
<feature type="domain" description="DUF1722" evidence="1">
    <location>
        <begin position="15"/>
        <end position="121"/>
    </location>
</feature>
<reference evidence="2" key="2">
    <citation type="submission" date="2018-03" db="EMBL/GenBank/DDBJ databases">
        <authorList>
            <person name="Keele B.F."/>
        </authorList>
    </citation>
    <scope>NUCLEOTIDE SEQUENCE</scope>
    <source>
        <strain evidence="2">SNUC 2204</strain>
    </source>
</reference>
<evidence type="ECO:0000313" key="3">
    <source>
        <dbReference type="EMBL" id="QRO84902.1"/>
    </source>
</evidence>
<name>A0A2T4PRX1_9STAP</name>
<reference evidence="3 5" key="3">
    <citation type="submission" date="2021-02" db="EMBL/GenBank/DDBJ databases">
        <title>FDA dAtabase for Regulatory Grade micrObial Sequences (FDA-ARGOS): Supporting development and validation of Infectious Disease Dx tests.</title>
        <authorList>
            <person name="Sproer C."/>
            <person name="Gronow S."/>
            <person name="Severitt S."/>
            <person name="Schroder I."/>
            <person name="Tallon L."/>
            <person name="Sadzewicz L."/>
            <person name="Zhao X."/>
            <person name="Boylan J."/>
            <person name="Ott S."/>
            <person name="Bowen H."/>
            <person name="Vavikolanu K."/>
            <person name="Mehta A."/>
            <person name="Aluvathingal J."/>
            <person name="Nadendla S."/>
            <person name="Lowell S."/>
            <person name="Myers T."/>
            <person name="Yan Y."/>
            <person name="Sichtig H."/>
        </authorList>
    </citation>
    <scope>NUCLEOTIDE SEQUENCE [LARGE SCALE GENOMIC DNA]</scope>
    <source>
        <strain evidence="3 5">FDAARGOS_1207</strain>
    </source>
</reference>
<dbReference type="EMBL" id="CP069486">
    <property type="protein sequence ID" value="QRO84902.1"/>
    <property type="molecule type" value="Genomic_DNA"/>
</dbReference>
<dbReference type="EMBL" id="PZFK01000020">
    <property type="protein sequence ID" value="PTI28980.1"/>
    <property type="molecule type" value="Genomic_DNA"/>
</dbReference>
<dbReference type="STRING" id="1167632.GCA_000286335_01597"/>
<reference evidence="2 4" key="1">
    <citation type="journal article" date="2016" name="Front. Microbiol.">
        <title>Comprehensive Phylogenetic Analysis of Bovine Non-aureus Staphylococci Species Based on Whole-Genome Sequencing.</title>
        <authorList>
            <person name="Naushad S."/>
            <person name="Barkema H.W."/>
            <person name="Luby C."/>
            <person name="Condas L.A."/>
            <person name="Nobrega D.B."/>
            <person name="Carson D.A."/>
            <person name="De Buck J."/>
        </authorList>
    </citation>
    <scope>NUCLEOTIDE SEQUENCE [LARGE SCALE GENOMIC DNA]</scope>
    <source>
        <strain evidence="2 4">SNUC 2204</strain>
    </source>
</reference>